<keyword evidence="1" id="KW-0472">Membrane</keyword>
<feature type="transmembrane region" description="Helical" evidence="1">
    <location>
        <begin position="277"/>
        <end position="296"/>
    </location>
</feature>
<dbReference type="InterPro" id="IPR002559">
    <property type="entry name" value="Transposase_11"/>
</dbReference>
<dbReference type="Pfam" id="PF01609">
    <property type="entry name" value="DDE_Tnp_1"/>
    <property type="match status" value="1"/>
</dbReference>
<keyword evidence="1" id="KW-0812">Transmembrane</keyword>
<evidence type="ECO:0000259" key="2">
    <source>
        <dbReference type="Pfam" id="PF01609"/>
    </source>
</evidence>
<keyword evidence="1" id="KW-1133">Transmembrane helix</keyword>
<accession>A0A7V4DYB2</accession>
<evidence type="ECO:0000256" key="1">
    <source>
        <dbReference type="SAM" id="Phobius"/>
    </source>
</evidence>
<dbReference type="GO" id="GO:0004803">
    <property type="term" value="F:transposase activity"/>
    <property type="evidence" value="ECO:0007669"/>
    <property type="project" value="InterPro"/>
</dbReference>
<organism evidence="3">
    <name type="scientific">Dictyoglomus thermophilum</name>
    <dbReference type="NCBI Taxonomy" id="14"/>
    <lineage>
        <taxon>Bacteria</taxon>
        <taxon>Pseudomonadati</taxon>
        <taxon>Dictyoglomota</taxon>
        <taxon>Dictyoglomia</taxon>
        <taxon>Dictyoglomales</taxon>
        <taxon>Dictyoglomaceae</taxon>
        <taxon>Dictyoglomus</taxon>
    </lineage>
</organism>
<evidence type="ECO:0000313" key="3">
    <source>
        <dbReference type="EMBL" id="HGK24572.1"/>
    </source>
</evidence>
<dbReference type="GO" id="GO:0003677">
    <property type="term" value="F:DNA binding"/>
    <property type="evidence" value="ECO:0007669"/>
    <property type="project" value="InterPro"/>
</dbReference>
<dbReference type="RefSeq" id="WP_149122320.1">
    <property type="nucleotide sequence ID" value="NZ_VTFL01000001.1"/>
</dbReference>
<gene>
    <name evidence="3" type="ORF">ENU78_09155</name>
</gene>
<comment type="caution">
    <text evidence="3">The sequence shown here is derived from an EMBL/GenBank/DDBJ whole genome shotgun (WGS) entry which is preliminary data.</text>
</comment>
<proteinExistence type="predicted"/>
<dbReference type="AlphaFoldDB" id="A0A7V4DYB2"/>
<reference evidence="3" key="1">
    <citation type="journal article" date="2020" name="mSystems">
        <title>Genome- and Community-Level Interaction Insights into Carbon Utilization and Element Cycling Functions of Hydrothermarchaeota in Hydrothermal Sediment.</title>
        <authorList>
            <person name="Zhou Z."/>
            <person name="Liu Y."/>
            <person name="Xu W."/>
            <person name="Pan J."/>
            <person name="Luo Z.H."/>
            <person name="Li M."/>
        </authorList>
    </citation>
    <scope>NUCLEOTIDE SEQUENCE [LARGE SCALE GENOMIC DNA]</scope>
    <source>
        <strain evidence="3">SpSt-70</strain>
    </source>
</reference>
<dbReference type="GO" id="GO:0006313">
    <property type="term" value="P:DNA transposition"/>
    <property type="evidence" value="ECO:0007669"/>
    <property type="project" value="InterPro"/>
</dbReference>
<dbReference type="EMBL" id="DTDV01000023">
    <property type="protein sequence ID" value="HGK24572.1"/>
    <property type="molecule type" value="Genomic_DNA"/>
</dbReference>
<sequence>MPKRLSLKRLSVDMVKSLLQLIEDEVKESSHKKKRGRPRVYSESFILLVFFIKVMRGCSFRDTVFYLEEILNLKIPAISTLHYRFSKLNVSHFEKLFEKVLEKLGVQDTLEIMVVDGTGFGYDEKQRLNWMRGKKIREVSSHVKVEIIVGRKEKGGESILVGVGMGPAYSDERKLLLELIENTGIKARCVIGDALYGMSMESLEKFFERSDFVLVPVRDTLHTKMMNPMRKKVKQMYEANREKYRERYVVEQVIGKIKNAYGRCEGTKSFEMAKKSVWVKMILYNWIRLIFLFTLIRRAFLYRRLFQPLRWFSYYQDNE</sequence>
<name>A0A7V4DYB2_DICTH</name>
<protein>
    <recommendedName>
        <fullName evidence="2">Transposase IS4-like domain-containing protein</fullName>
    </recommendedName>
</protein>
<feature type="domain" description="Transposase IS4-like" evidence="2">
    <location>
        <begin position="111"/>
        <end position="286"/>
    </location>
</feature>